<evidence type="ECO:0000313" key="1">
    <source>
        <dbReference type="EMBL" id="KAE9531912.1"/>
    </source>
</evidence>
<name>A0A6G0TF89_APHGL</name>
<dbReference type="OrthoDB" id="6627535at2759"/>
<reference evidence="1 2" key="1">
    <citation type="submission" date="2019-08" db="EMBL/GenBank/DDBJ databases">
        <title>The genome of the soybean aphid Biotype 1, its phylome, world population structure and adaptation to the North American continent.</title>
        <authorList>
            <person name="Giordano R."/>
            <person name="Donthu R.K."/>
            <person name="Hernandez A.G."/>
            <person name="Wright C.L."/>
            <person name="Zimin A.V."/>
        </authorList>
    </citation>
    <scope>NUCLEOTIDE SEQUENCE [LARGE SCALE GENOMIC DNA]</scope>
    <source>
        <tissue evidence="1">Whole aphids</tissue>
    </source>
</reference>
<dbReference type="EMBL" id="VYZN01000040">
    <property type="protein sequence ID" value="KAE9531912.1"/>
    <property type="molecule type" value="Genomic_DNA"/>
</dbReference>
<dbReference type="PANTHER" id="PTHR47456">
    <property type="entry name" value="PHD-TYPE DOMAIN-CONTAINING PROTEIN"/>
    <property type="match status" value="1"/>
</dbReference>
<keyword evidence="2" id="KW-1185">Reference proteome</keyword>
<comment type="caution">
    <text evidence="1">The sequence shown here is derived from an EMBL/GenBank/DDBJ whole genome shotgun (WGS) entry which is preliminary data.</text>
</comment>
<feature type="non-terminal residue" evidence="1">
    <location>
        <position position="1"/>
    </location>
</feature>
<gene>
    <name evidence="1" type="ORF">AGLY_010114</name>
</gene>
<dbReference type="AlphaFoldDB" id="A0A6G0TF89"/>
<accession>A0A6G0TF89</accession>
<organism evidence="1 2">
    <name type="scientific">Aphis glycines</name>
    <name type="common">Soybean aphid</name>
    <dbReference type="NCBI Taxonomy" id="307491"/>
    <lineage>
        <taxon>Eukaryota</taxon>
        <taxon>Metazoa</taxon>
        <taxon>Ecdysozoa</taxon>
        <taxon>Arthropoda</taxon>
        <taxon>Hexapoda</taxon>
        <taxon>Insecta</taxon>
        <taxon>Pterygota</taxon>
        <taxon>Neoptera</taxon>
        <taxon>Paraneoptera</taxon>
        <taxon>Hemiptera</taxon>
        <taxon>Sternorrhyncha</taxon>
        <taxon>Aphidomorpha</taxon>
        <taxon>Aphidoidea</taxon>
        <taxon>Aphididae</taxon>
        <taxon>Aphidini</taxon>
        <taxon>Aphis</taxon>
        <taxon>Aphis</taxon>
    </lineage>
</organism>
<proteinExistence type="predicted"/>
<protein>
    <submittedName>
        <fullName evidence="1">Uncharacterized protein</fullName>
    </submittedName>
</protein>
<sequence>IDYVQHLQTYPMHFFKFTYEKHQSKIEQNALRIETEQWKKSQPNHNFYFQPYSKLDGVITPLTFCLQTEWQKYLLVVKTNVNFCIVASFFIQYEDSKSIEEALKVIESWNDTWSPQYFVTDYCKAEYNAITKTLNCPSYICYFHRKQAWLRWTNKLDNFSVKDFRGEFLTLWRNIADSRDDTKFTEKNPKVQEYFIRNWLPVEAKWTDTFLKLEYNIKVATNNEFCCFSSESYFQKTFVTLTYLMTKYAQYLLHSRENSLFFKIIYGVNNVYDFPLNLRIMRVIYFVLQ</sequence>
<dbReference type="Proteomes" id="UP000475862">
    <property type="component" value="Unassembled WGS sequence"/>
</dbReference>
<evidence type="ECO:0000313" key="2">
    <source>
        <dbReference type="Proteomes" id="UP000475862"/>
    </source>
</evidence>